<evidence type="ECO:0000313" key="1">
    <source>
        <dbReference type="EMBL" id="KZD71883.1"/>
    </source>
</evidence>
<reference evidence="1 2" key="1">
    <citation type="submission" date="2015-09" db="EMBL/GenBank/DDBJ databases">
        <title>Bacillus cereus food isolates.</title>
        <authorList>
            <person name="Boekhorst J."/>
        </authorList>
    </citation>
    <scope>NUCLEOTIDE SEQUENCE [LARGE SCALE GENOMIC DNA]</scope>
    <source>
        <strain evidence="1 2">B4088</strain>
    </source>
</reference>
<gene>
    <name evidence="1" type="ORF">B4088_0344</name>
</gene>
<dbReference type="AlphaFoldDB" id="A0A164QM06"/>
<protein>
    <submittedName>
        <fullName evidence="1">Uncharacterized protein</fullName>
    </submittedName>
</protein>
<sequence length="184" mass="22082">MPTTLDAGLFIIKNTFPLSKYNLTPYNYTNTKTQYPFIATTPYIILTIKTPLFESTAYSININIERMYVGDKKYVIENPLSQKIRKEFYHITQIYTIMRTMHWHAFGSIYTSIIFPYNIPNHLISINSSNYPIPITNRWFYPKMELENQYKLAESFNRLYKRYRDGLVYFIKYTMDHFLTKPQQ</sequence>
<dbReference type="Proteomes" id="UP000076482">
    <property type="component" value="Unassembled WGS sequence"/>
</dbReference>
<dbReference type="EMBL" id="LJKE01000015">
    <property type="protein sequence ID" value="KZD71883.1"/>
    <property type="molecule type" value="Genomic_DNA"/>
</dbReference>
<evidence type="ECO:0000313" key="2">
    <source>
        <dbReference type="Proteomes" id="UP000076482"/>
    </source>
</evidence>
<proteinExistence type="predicted"/>
<name>A0A164QM06_BACCE</name>
<organism evidence="1 2">
    <name type="scientific">Bacillus cereus</name>
    <dbReference type="NCBI Taxonomy" id="1396"/>
    <lineage>
        <taxon>Bacteria</taxon>
        <taxon>Bacillati</taxon>
        <taxon>Bacillota</taxon>
        <taxon>Bacilli</taxon>
        <taxon>Bacillales</taxon>
        <taxon>Bacillaceae</taxon>
        <taxon>Bacillus</taxon>
        <taxon>Bacillus cereus group</taxon>
    </lineage>
</organism>
<accession>A0A164QM06</accession>
<dbReference type="PATRIC" id="fig|1396.535.peg.4088"/>
<comment type="caution">
    <text evidence="1">The sequence shown here is derived from an EMBL/GenBank/DDBJ whole genome shotgun (WGS) entry which is preliminary data.</text>
</comment>